<evidence type="ECO:0000313" key="2">
    <source>
        <dbReference type="EMBL" id="CAL8092363.1"/>
    </source>
</evidence>
<accession>A0ABP1Q7K7</accession>
<dbReference type="SUPFAM" id="SSF54695">
    <property type="entry name" value="POZ domain"/>
    <property type="match status" value="1"/>
</dbReference>
<feature type="domain" description="BTB" evidence="1">
    <location>
        <begin position="186"/>
        <end position="253"/>
    </location>
</feature>
<dbReference type="InterPro" id="IPR044714">
    <property type="entry name" value="AtSIBP1-like"/>
</dbReference>
<comment type="caution">
    <text evidence="2">The sequence shown here is derived from an EMBL/GenBank/DDBJ whole genome shotgun (WGS) entry which is preliminary data.</text>
</comment>
<dbReference type="Pfam" id="PF00651">
    <property type="entry name" value="BTB"/>
    <property type="match status" value="1"/>
</dbReference>
<proteinExistence type="predicted"/>
<dbReference type="InterPro" id="IPR011333">
    <property type="entry name" value="SKP1/BTB/POZ_sf"/>
</dbReference>
<dbReference type="InterPro" id="IPR000210">
    <property type="entry name" value="BTB/POZ_dom"/>
</dbReference>
<dbReference type="Proteomes" id="UP001642540">
    <property type="component" value="Unassembled WGS sequence"/>
</dbReference>
<dbReference type="Gene3D" id="3.30.710.10">
    <property type="entry name" value="Potassium Channel Kv1.1, Chain A"/>
    <property type="match status" value="1"/>
</dbReference>
<keyword evidence="3" id="KW-1185">Reference proteome</keyword>
<dbReference type="SMART" id="SM00225">
    <property type="entry name" value="BTB"/>
    <property type="match status" value="1"/>
</dbReference>
<organism evidence="2 3">
    <name type="scientific">Orchesella dallaii</name>
    <dbReference type="NCBI Taxonomy" id="48710"/>
    <lineage>
        <taxon>Eukaryota</taxon>
        <taxon>Metazoa</taxon>
        <taxon>Ecdysozoa</taxon>
        <taxon>Arthropoda</taxon>
        <taxon>Hexapoda</taxon>
        <taxon>Collembola</taxon>
        <taxon>Entomobryomorpha</taxon>
        <taxon>Entomobryoidea</taxon>
        <taxon>Orchesellidae</taxon>
        <taxon>Orchesellinae</taxon>
        <taxon>Orchesella</taxon>
    </lineage>
</organism>
<dbReference type="EMBL" id="CAXLJM020000025">
    <property type="protein sequence ID" value="CAL8092363.1"/>
    <property type="molecule type" value="Genomic_DNA"/>
</dbReference>
<dbReference type="PROSITE" id="PS50097">
    <property type="entry name" value="BTB"/>
    <property type="match status" value="1"/>
</dbReference>
<dbReference type="CDD" id="cd18186">
    <property type="entry name" value="BTB_POZ_ZBTB_KLHL-like"/>
    <property type="match status" value="1"/>
</dbReference>
<evidence type="ECO:0000313" key="3">
    <source>
        <dbReference type="Proteomes" id="UP001642540"/>
    </source>
</evidence>
<name>A0ABP1Q7K7_9HEXA</name>
<reference evidence="2 3" key="1">
    <citation type="submission" date="2024-08" db="EMBL/GenBank/DDBJ databases">
        <authorList>
            <person name="Cucini C."/>
            <person name="Frati F."/>
        </authorList>
    </citation>
    <scope>NUCLEOTIDE SEQUENCE [LARGE SCALE GENOMIC DNA]</scope>
</reference>
<dbReference type="PANTHER" id="PTHR46672">
    <property type="entry name" value="OS08G0495500 PROTEIN-RELATED"/>
    <property type="match status" value="1"/>
</dbReference>
<sequence>MRVYLIEDTSFEIVYRRTHDEDHVQYTGSENFMLDSVHPAKHNINDFDVKLLTAIQSCLERRDVMITTSFTVTDRSPPTVEIRVQGPFLSRLLNEYKEPLKMRLTVAFRQWSGNSMKLITTEMGASTTLGGDWIFEDTLEMESTYFVDQVAAGILTVELIPDVTGIANLPDTLQMNRKFLEEGIQSDFVLISENDVHIRCHKLFLAGHSPVFFRMFQTDCKEFKEGACNVRKSEEGVRALLRFIYYASIEDPLESPSVALELLELGHEFDIAALESAMKDLLLRKPDTWFNIDVAVMLFHRSLKVNGYDDLKRKVVQVIKSKPDGLNDSAVVDDLFKEDPKAAKELLSLCLQKKR</sequence>
<evidence type="ECO:0000259" key="1">
    <source>
        <dbReference type="PROSITE" id="PS50097"/>
    </source>
</evidence>
<protein>
    <recommendedName>
        <fullName evidence="1">BTB domain-containing protein</fullName>
    </recommendedName>
</protein>
<dbReference type="PANTHER" id="PTHR46672:SF1">
    <property type="entry name" value="OS08G0103600 PROTEIN"/>
    <property type="match status" value="1"/>
</dbReference>
<gene>
    <name evidence="2" type="ORF">ODALV1_LOCUS8192</name>
</gene>